<evidence type="ECO:0000256" key="3">
    <source>
        <dbReference type="ARBA" id="ARBA00022692"/>
    </source>
</evidence>
<evidence type="ECO:0000256" key="7">
    <source>
        <dbReference type="SAM" id="Phobius"/>
    </source>
</evidence>
<feature type="compositionally biased region" description="Low complexity" evidence="6">
    <location>
        <begin position="926"/>
        <end position="939"/>
    </location>
</feature>
<sequence>MVQPSSIGGSPTRKVQTSFFHYISSEVTRGYELEHDEARYTARRQKMYTFMRIPRELEKFMSYGFFQCLDSFLFVFTFLPLRFVLACLALLWRVPLVWLGALRPYHGRSLFPAEIIDLLKGLIIAVCVYSMTHIDTSVMYHMIKSQSVIKLYLFYNMLEVGDRLFSAFGQDTIDALFWTATEPRNRKRETIGVIPHFLLTVTYFVELKASVFKKFDKNNLFQVSCSDVRERFHLFALLFVVVVQTMKEYGWREESFWSMAPDCLTVLMAEFIVDWLKHAFITRFNEVSAEVYKDYTISLAYDLAQTKQKHALSDHSDLVSRRMGFMPLPLGVVMIRVIWTSIRFNGWGAGIVFVLAYLCLLTFRILGSIVILGKACDLIDQHQAKQKETPLPSATTTTTTTSASASSSSTATSASTHPSSKQQAQKATSEHHHPLAANNDKAARRKDSGISVTPFAPVMPQSQVDQLAQNVLQTNGREGNQSDKDTGEASLVSSVLVPKVHDTNIGVNTLKAKKNDSSGEPQRARDGKITLASTPLGPPSCSSSLSSSSSSSSISSSSVLANKDSKLNKAGPFSAAGVARDHENPKITTPHKTHDDGMLDERVDNAQIWSQGSQSGTLTPTTLSESRFSGGLSGSHLLPDLLTSTSQGTTVPTSAVTQGRRETALLMQKATLTRVSDQEGSTLQPSNSSCGSGANSVVQTLSAAEGLQHGQLKENNHKGEQRGHLPQSIEKKNNDNGDTKLGLMQTSVDTQSGDGTSSRCCPGLSRVEVVSNGNSQATWSGSHTNTISEKQLSEIGWGDSGVVQAKGHCVDGNGNPNAKLKPISGPNSVSDESTFMSTEKCSHKVDGPHQGETTSAMPCGVETCWSYGRNAPDSFRQHSNHRVRTSTVCTTGDIDLPHSSIVSFSSNEEASEGSCCSPGGTKGCASSTSNSSPLRLRSLSSPDFMKNDRVFDAERDWPVVIDSGDETEHVGDAEDHMMLQEAHEVHTQTASLLSAVATLVQSASNRGSRHNSSDDCPALRQRLSSGETSASIIQLDMERSSSDGKGNPA</sequence>
<comment type="subcellular location">
    <subcellularLocation>
        <location evidence="1">Membrane</location>
        <topology evidence="1">Multi-pass membrane protein</topology>
    </subcellularLocation>
</comment>
<feature type="region of interest" description="Disordered" evidence="6">
    <location>
        <begin position="912"/>
        <end position="939"/>
    </location>
</feature>
<dbReference type="Proteomes" id="UP000318571">
    <property type="component" value="Chromosome 5"/>
</dbReference>
<feature type="compositionally biased region" description="Polar residues" evidence="6">
    <location>
        <begin position="1022"/>
        <end position="1032"/>
    </location>
</feature>
<proteinExistence type="inferred from homology"/>
<dbReference type="Pfam" id="PF05346">
    <property type="entry name" value="DUF747"/>
    <property type="match status" value="1"/>
</dbReference>
<dbReference type="AlphaFoldDB" id="A0A553PEQ2"/>
<evidence type="ECO:0000256" key="4">
    <source>
        <dbReference type="ARBA" id="ARBA00022989"/>
    </source>
</evidence>
<evidence type="ECO:0000256" key="6">
    <source>
        <dbReference type="SAM" id="MobiDB-lite"/>
    </source>
</evidence>
<feature type="region of interest" description="Disordered" evidence="6">
    <location>
        <begin position="673"/>
        <end position="696"/>
    </location>
</feature>
<keyword evidence="5 7" id="KW-0472">Membrane</keyword>
<evidence type="ECO:0000313" key="9">
    <source>
        <dbReference type="Proteomes" id="UP000318571"/>
    </source>
</evidence>
<protein>
    <submittedName>
        <fullName evidence="8">Uncharacterized protein</fullName>
    </submittedName>
</protein>
<feature type="region of interest" description="Disordered" evidence="6">
    <location>
        <begin position="813"/>
        <end position="833"/>
    </location>
</feature>
<feature type="compositionally biased region" description="Low complexity" evidence="6">
    <location>
        <begin position="540"/>
        <end position="558"/>
    </location>
</feature>
<dbReference type="InterPro" id="IPR008010">
    <property type="entry name" value="Tatp1"/>
</dbReference>
<feature type="region of interest" description="Disordered" evidence="6">
    <location>
        <begin position="384"/>
        <end position="461"/>
    </location>
</feature>
<dbReference type="EMBL" id="VCGU01000004">
    <property type="protein sequence ID" value="TRY76158.1"/>
    <property type="molecule type" value="Genomic_DNA"/>
</dbReference>
<dbReference type="GO" id="GO:0045724">
    <property type="term" value="P:positive regulation of cilium assembly"/>
    <property type="evidence" value="ECO:0007669"/>
    <property type="project" value="TreeGrafter"/>
</dbReference>
<feature type="compositionally biased region" description="Polar residues" evidence="6">
    <location>
        <begin position="417"/>
        <end position="427"/>
    </location>
</feature>
<feature type="transmembrane region" description="Helical" evidence="7">
    <location>
        <begin position="83"/>
        <end position="102"/>
    </location>
</feature>
<evidence type="ECO:0000256" key="5">
    <source>
        <dbReference type="ARBA" id="ARBA00023136"/>
    </source>
</evidence>
<name>A0A553PEQ2_TIGCA</name>
<feature type="region of interest" description="Disordered" evidence="6">
    <location>
        <begin position="1004"/>
        <end position="1049"/>
    </location>
</feature>
<comment type="similarity">
    <text evidence="2">Belongs to the TAPT1 family.</text>
</comment>
<feature type="region of interest" description="Disordered" evidence="6">
    <location>
        <begin position="713"/>
        <end position="738"/>
    </location>
</feature>
<comment type="caution">
    <text evidence="8">The sequence shown here is derived from an EMBL/GenBank/DDBJ whole genome shotgun (WGS) entry which is preliminary data.</text>
</comment>
<reference evidence="8 9" key="1">
    <citation type="journal article" date="2018" name="Nat. Ecol. Evol.">
        <title>Genomic signatures of mitonuclear coevolution across populations of Tigriopus californicus.</title>
        <authorList>
            <person name="Barreto F.S."/>
            <person name="Watson E.T."/>
            <person name="Lima T.G."/>
            <person name="Willett C.S."/>
            <person name="Edmands S."/>
            <person name="Li W."/>
            <person name="Burton R.S."/>
        </authorList>
    </citation>
    <scope>NUCLEOTIDE SEQUENCE [LARGE SCALE GENOMIC DNA]</scope>
    <source>
        <strain evidence="8 9">San Diego</strain>
    </source>
</reference>
<keyword evidence="9" id="KW-1185">Reference proteome</keyword>
<dbReference type="GO" id="GO:0005789">
    <property type="term" value="C:endoplasmic reticulum membrane"/>
    <property type="evidence" value="ECO:0007669"/>
    <property type="project" value="TreeGrafter"/>
</dbReference>
<dbReference type="PANTHER" id="PTHR13317">
    <property type="entry name" value="TRANSMEMBRANE ANTERIOR POSTERIOR TRANSFORMATION PROTEIN 1 HOMOLOG"/>
    <property type="match status" value="1"/>
</dbReference>
<keyword evidence="4 7" id="KW-1133">Transmembrane helix</keyword>
<evidence type="ECO:0000256" key="1">
    <source>
        <dbReference type="ARBA" id="ARBA00004141"/>
    </source>
</evidence>
<evidence type="ECO:0000256" key="2">
    <source>
        <dbReference type="ARBA" id="ARBA00008803"/>
    </source>
</evidence>
<accession>A0A553PEQ2</accession>
<keyword evidence="3 7" id="KW-0812">Transmembrane</keyword>
<feature type="region of interest" description="Disordered" evidence="6">
    <location>
        <begin position="574"/>
        <end position="598"/>
    </location>
</feature>
<dbReference type="PANTHER" id="PTHR13317:SF4">
    <property type="entry name" value="TRANSMEMBRANE ANTERIOR POSTERIOR TRANSFORMATION PROTEIN 1 HOMOLOG"/>
    <property type="match status" value="1"/>
</dbReference>
<feature type="compositionally biased region" description="Low complexity" evidence="6">
    <location>
        <begin position="393"/>
        <end position="416"/>
    </location>
</feature>
<feature type="transmembrane region" description="Helical" evidence="7">
    <location>
        <begin position="351"/>
        <end position="373"/>
    </location>
</feature>
<dbReference type="STRING" id="6832.A0A553PEQ2"/>
<gene>
    <name evidence="8" type="ORF">TCAL_03511</name>
</gene>
<feature type="region of interest" description="Disordered" evidence="6">
    <location>
        <begin position="530"/>
        <end position="561"/>
    </location>
</feature>
<organism evidence="8 9">
    <name type="scientific">Tigriopus californicus</name>
    <name type="common">Marine copepod</name>
    <dbReference type="NCBI Taxonomy" id="6832"/>
    <lineage>
        <taxon>Eukaryota</taxon>
        <taxon>Metazoa</taxon>
        <taxon>Ecdysozoa</taxon>
        <taxon>Arthropoda</taxon>
        <taxon>Crustacea</taxon>
        <taxon>Multicrustacea</taxon>
        <taxon>Hexanauplia</taxon>
        <taxon>Copepoda</taxon>
        <taxon>Harpacticoida</taxon>
        <taxon>Harpacticidae</taxon>
        <taxon>Tigriopus</taxon>
    </lineage>
</organism>
<dbReference type="GO" id="GO:0036064">
    <property type="term" value="C:ciliary basal body"/>
    <property type="evidence" value="ECO:0007669"/>
    <property type="project" value="TreeGrafter"/>
</dbReference>
<evidence type="ECO:0000313" key="8">
    <source>
        <dbReference type="EMBL" id="TRY76158.1"/>
    </source>
</evidence>